<reference evidence="2 3" key="1">
    <citation type="submission" date="2022-03" db="EMBL/GenBank/DDBJ databases">
        <authorList>
            <person name="Nunn A."/>
            <person name="Chopra R."/>
            <person name="Nunn A."/>
            <person name="Contreras Garrido A."/>
        </authorList>
    </citation>
    <scope>NUCLEOTIDE SEQUENCE [LARGE SCALE GENOMIC DNA]</scope>
</reference>
<evidence type="ECO:0000256" key="1">
    <source>
        <dbReference type="SAM" id="MobiDB-lite"/>
    </source>
</evidence>
<keyword evidence="3" id="KW-1185">Reference proteome</keyword>
<organism evidence="2 3">
    <name type="scientific">Thlaspi arvense</name>
    <name type="common">Field penny-cress</name>
    <dbReference type="NCBI Taxonomy" id="13288"/>
    <lineage>
        <taxon>Eukaryota</taxon>
        <taxon>Viridiplantae</taxon>
        <taxon>Streptophyta</taxon>
        <taxon>Embryophyta</taxon>
        <taxon>Tracheophyta</taxon>
        <taxon>Spermatophyta</taxon>
        <taxon>Magnoliopsida</taxon>
        <taxon>eudicotyledons</taxon>
        <taxon>Gunneridae</taxon>
        <taxon>Pentapetalae</taxon>
        <taxon>rosids</taxon>
        <taxon>malvids</taxon>
        <taxon>Brassicales</taxon>
        <taxon>Brassicaceae</taxon>
        <taxon>Thlaspideae</taxon>
        <taxon>Thlaspi</taxon>
    </lineage>
</organism>
<dbReference type="AlphaFoldDB" id="A0AAU9RHF7"/>
<feature type="region of interest" description="Disordered" evidence="1">
    <location>
        <begin position="82"/>
        <end position="116"/>
    </location>
</feature>
<evidence type="ECO:0000313" key="3">
    <source>
        <dbReference type="Proteomes" id="UP000836841"/>
    </source>
</evidence>
<feature type="region of interest" description="Disordered" evidence="1">
    <location>
        <begin position="131"/>
        <end position="153"/>
    </location>
</feature>
<accession>A0AAU9RHF7</accession>
<dbReference type="PANTHER" id="PTHR47512:SF3">
    <property type="entry name" value="CHALCONE-FLAVONONE ISOMERASE FAMILY PROTEIN"/>
    <property type="match status" value="1"/>
</dbReference>
<dbReference type="EMBL" id="OU466858">
    <property type="protein sequence ID" value="CAH2043045.1"/>
    <property type="molecule type" value="Genomic_DNA"/>
</dbReference>
<evidence type="ECO:0000313" key="2">
    <source>
        <dbReference type="EMBL" id="CAH2043045.1"/>
    </source>
</evidence>
<protein>
    <submittedName>
        <fullName evidence="2">Uncharacterized protein</fullName>
    </submittedName>
</protein>
<proteinExistence type="predicted"/>
<sequence length="360" mass="39948">MHDKLEKSQRLLSFKNLILDDLGLPLNTHAIAIATPTCLILSYRLPIFFSQKTCLQFRSRVMETPSSTRRVTRSQTLSAIKSSATNHLLSSKESDKSQSKSRQRNGAKPQQERSALFDITNDSPIVGLAMQTPSSGVMGKRNVSRIKSTPGSGEALLRGQVKTLLQKVEEEAHGTKISAESRPFVHLVTSPMGLLAPTPANTPQVVDFSDGLQIVITSPVVPGQATSQVEEKAESLEVLERSPSITRSLMLDFSDKLELWEDDNSSVWSMQVNASTKDEEDEVCSYREEDDEAEEYSGEAGTVDELCEGMRKMSFAGKHTRFVYDSEDEEILEAQEQPRVLRLKGFPTPKGKHVRFSGDE</sequence>
<gene>
    <name evidence="2" type="ORF">TAV2_LOCUS5379</name>
</gene>
<dbReference type="PANTHER" id="PTHR47512">
    <property type="entry name" value="EXPRESSED PROTEIN"/>
    <property type="match status" value="1"/>
</dbReference>
<name>A0AAU9RHF7_THLAR</name>
<dbReference type="Proteomes" id="UP000836841">
    <property type="component" value="Chromosome 2"/>
</dbReference>